<gene>
    <name evidence="1" type="ORF">O181_048240</name>
</gene>
<organism evidence="1 2">
    <name type="scientific">Austropuccinia psidii MF-1</name>
    <dbReference type="NCBI Taxonomy" id="1389203"/>
    <lineage>
        <taxon>Eukaryota</taxon>
        <taxon>Fungi</taxon>
        <taxon>Dikarya</taxon>
        <taxon>Basidiomycota</taxon>
        <taxon>Pucciniomycotina</taxon>
        <taxon>Pucciniomycetes</taxon>
        <taxon>Pucciniales</taxon>
        <taxon>Sphaerophragmiaceae</taxon>
        <taxon>Austropuccinia</taxon>
    </lineage>
</organism>
<comment type="caution">
    <text evidence="1">The sequence shown here is derived from an EMBL/GenBank/DDBJ whole genome shotgun (WGS) entry which is preliminary data.</text>
</comment>
<reference evidence="1" key="1">
    <citation type="submission" date="2021-03" db="EMBL/GenBank/DDBJ databases">
        <title>Draft genome sequence of rust myrtle Austropuccinia psidii MF-1, a brazilian biotype.</title>
        <authorList>
            <person name="Quecine M.C."/>
            <person name="Pachon D.M.R."/>
            <person name="Bonatelli M.L."/>
            <person name="Correr F.H."/>
            <person name="Franceschini L.M."/>
            <person name="Leite T.F."/>
            <person name="Margarido G.R.A."/>
            <person name="Almeida C.A."/>
            <person name="Ferrarezi J.A."/>
            <person name="Labate C.A."/>
        </authorList>
    </citation>
    <scope>NUCLEOTIDE SEQUENCE</scope>
    <source>
        <strain evidence="1">MF-1</strain>
    </source>
</reference>
<protein>
    <submittedName>
        <fullName evidence="1">Uncharacterized protein</fullName>
    </submittedName>
</protein>
<evidence type="ECO:0000313" key="2">
    <source>
        <dbReference type="Proteomes" id="UP000765509"/>
    </source>
</evidence>
<accession>A0A9Q3HP09</accession>
<name>A0A9Q3HP09_9BASI</name>
<proteinExistence type="predicted"/>
<keyword evidence="2" id="KW-1185">Reference proteome</keyword>
<evidence type="ECO:0000313" key="1">
    <source>
        <dbReference type="EMBL" id="MBW0508525.1"/>
    </source>
</evidence>
<dbReference type="Proteomes" id="UP000765509">
    <property type="component" value="Unassembled WGS sequence"/>
</dbReference>
<dbReference type="AlphaFoldDB" id="A0A9Q3HP09"/>
<dbReference type="EMBL" id="AVOT02020379">
    <property type="protein sequence ID" value="MBW0508525.1"/>
    <property type="molecule type" value="Genomic_DNA"/>
</dbReference>
<sequence>MRPKGAKGASHLGPKARWVPNHNWAHPFLGPKNDQKPHGHLFGHKSHRTQFWPWTTMDQQFSHGLWQPPEATRLAQPVFPLNSRGFLPFLHTIRTQGCRHGAYMVLYTIMHHFCSAIQWWCFQDPIPPFQIKVPNPNAHFKGGLISSSV</sequence>